<keyword evidence="3" id="KW-1185">Reference proteome</keyword>
<feature type="transmembrane region" description="Helical" evidence="1">
    <location>
        <begin position="95"/>
        <end position="118"/>
    </location>
</feature>
<evidence type="ECO:0000256" key="1">
    <source>
        <dbReference type="SAM" id="Phobius"/>
    </source>
</evidence>
<name>A0A7H9AY29_ZYGMR</name>
<proteinExistence type="predicted"/>
<evidence type="ECO:0008006" key="4">
    <source>
        <dbReference type="Google" id="ProtNLM"/>
    </source>
</evidence>
<dbReference type="PANTHER" id="PTHR31735:SF1">
    <property type="entry name" value="VACUOLAR MEMBRANE PROTEIN YPL162C"/>
    <property type="match status" value="1"/>
</dbReference>
<dbReference type="GO" id="GO:0016020">
    <property type="term" value="C:membrane"/>
    <property type="evidence" value="ECO:0007669"/>
    <property type="project" value="TreeGrafter"/>
</dbReference>
<accession>A0A7H9AY29</accession>
<evidence type="ECO:0000313" key="3">
    <source>
        <dbReference type="Proteomes" id="UP000509704"/>
    </source>
</evidence>
<sequence length="297" mass="33770">MVMVRTLEDEESCQLLGPISIVIQLFMGIAAITILLLKRNHEHPRRKFIVWLYDVGKQVIGAVGIHFVNLGVSVLKRKGKEAMREAEDDDSQCDWYFLNLLLDTTIGVPILWGVFTLLENILLYLKVKNIESGNYFSNVEEDETANGDTNALANTENTENTENTVKRPKYSAFLKQLAVFTTALALMKMCTYFILDEFENVSYWLANIILGWSDAFPNLQIFLVMFVFPVLLNCFQYFCVDNIIKLPTDSVNYSNVDNFETDSFNTSDYSEITASSWNASVARSKSLQHDPEYAVGN</sequence>
<keyword evidence="1" id="KW-1133">Transmembrane helix</keyword>
<reference evidence="2 3" key="1">
    <citation type="submission" date="2020-07" db="EMBL/GenBank/DDBJ databases">
        <title>The yeast mating-type switching endonuclease HO is a domesticated member of an unorthodox homing genetic element family.</title>
        <authorList>
            <person name="Coughlan A.Y."/>
            <person name="Lombardi L."/>
            <person name="Braun-Galleani S."/>
            <person name="Martos A.R."/>
            <person name="Galeote V."/>
            <person name="Bigey F."/>
            <person name="Dequin S."/>
            <person name="Byrne K.P."/>
            <person name="Wolfe K.H."/>
        </authorList>
    </citation>
    <scope>NUCLEOTIDE SEQUENCE [LARGE SCALE GENOMIC DNA]</scope>
    <source>
        <strain evidence="2 3">NRRL Y-6702</strain>
    </source>
</reference>
<dbReference type="PANTHER" id="PTHR31735">
    <property type="entry name" value="VACUOLAR MEMBRANE PROTEIN YPL162C"/>
    <property type="match status" value="1"/>
</dbReference>
<dbReference type="GeneID" id="59234315"/>
<feature type="transmembrane region" description="Helical" evidence="1">
    <location>
        <begin position="177"/>
        <end position="195"/>
    </location>
</feature>
<feature type="transmembrane region" description="Helical" evidence="1">
    <location>
        <begin position="15"/>
        <end position="37"/>
    </location>
</feature>
<dbReference type="InterPro" id="IPR022127">
    <property type="entry name" value="STIMATE/YPL162C"/>
</dbReference>
<dbReference type="EMBL" id="CP058604">
    <property type="protein sequence ID" value="QLG70679.1"/>
    <property type="molecule type" value="Genomic_DNA"/>
</dbReference>
<dbReference type="RefSeq" id="XP_037142407.1">
    <property type="nucleotide sequence ID" value="XM_037286512.1"/>
</dbReference>
<dbReference type="Proteomes" id="UP000509704">
    <property type="component" value="Chromosome 1"/>
</dbReference>
<organism evidence="2 3">
    <name type="scientific">Zygotorulaspora mrakii</name>
    <name type="common">Zygosaccharomyces mrakii</name>
    <dbReference type="NCBI Taxonomy" id="42260"/>
    <lineage>
        <taxon>Eukaryota</taxon>
        <taxon>Fungi</taxon>
        <taxon>Dikarya</taxon>
        <taxon>Ascomycota</taxon>
        <taxon>Saccharomycotina</taxon>
        <taxon>Saccharomycetes</taxon>
        <taxon>Saccharomycetales</taxon>
        <taxon>Saccharomycetaceae</taxon>
        <taxon>Zygotorulaspora</taxon>
    </lineage>
</organism>
<gene>
    <name evidence="2" type="ORF">HG535_0A06210</name>
</gene>
<feature type="transmembrane region" description="Helical" evidence="1">
    <location>
        <begin position="215"/>
        <end position="235"/>
    </location>
</feature>
<protein>
    <recommendedName>
        <fullName evidence="4">Vacuolar membrane protein</fullName>
    </recommendedName>
</protein>
<dbReference type="KEGG" id="zmk:HG535_0A06210"/>
<keyword evidence="1" id="KW-0812">Transmembrane</keyword>
<dbReference type="OrthoDB" id="431202at2759"/>
<dbReference type="AlphaFoldDB" id="A0A7H9AY29"/>
<evidence type="ECO:0000313" key="2">
    <source>
        <dbReference type="EMBL" id="QLG70679.1"/>
    </source>
</evidence>
<keyword evidence="1" id="KW-0472">Membrane</keyword>
<dbReference type="Pfam" id="PF12400">
    <property type="entry name" value="STIMATE"/>
    <property type="match status" value="1"/>
</dbReference>